<gene>
    <name evidence="4" type="ORF">BVRB_028190</name>
</gene>
<evidence type="ECO:0000313" key="4">
    <source>
        <dbReference type="EMBL" id="KMS93765.1"/>
    </source>
</evidence>
<dbReference type="AlphaFoldDB" id="A0A0J8DSN7"/>
<proteinExistence type="inferred from homology"/>
<dbReference type="SUPFAM" id="SSF75632">
    <property type="entry name" value="Cullin homology domain"/>
    <property type="match status" value="1"/>
</dbReference>
<dbReference type="InterPro" id="IPR059120">
    <property type="entry name" value="Cullin-like_AB"/>
</dbReference>
<feature type="non-terminal residue" evidence="4">
    <location>
        <position position="1"/>
    </location>
</feature>
<keyword evidence="5" id="KW-1185">Reference proteome</keyword>
<dbReference type="EMBL" id="KQ099200">
    <property type="protein sequence ID" value="KMS93765.1"/>
    <property type="molecule type" value="Genomic_DNA"/>
</dbReference>
<dbReference type="GO" id="GO:0006511">
    <property type="term" value="P:ubiquitin-dependent protein catabolic process"/>
    <property type="evidence" value="ECO:0007669"/>
    <property type="project" value="InterPro"/>
</dbReference>
<evidence type="ECO:0000259" key="3">
    <source>
        <dbReference type="PROSITE" id="PS50069"/>
    </source>
</evidence>
<accession>A0A0J8DSN7</accession>
<dbReference type="Pfam" id="PF00888">
    <property type="entry name" value="Cullin"/>
    <property type="match status" value="1"/>
</dbReference>
<comment type="similarity">
    <text evidence="1 2">Belongs to the cullin family.</text>
</comment>
<dbReference type="Gene3D" id="1.20.1310.10">
    <property type="entry name" value="Cullin Repeats"/>
    <property type="match status" value="1"/>
</dbReference>
<dbReference type="InterPro" id="IPR016158">
    <property type="entry name" value="Cullin_homology"/>
</dbReference>
<dbReference type="Pfam" id="PF26557">
    <property type="entry name" value="Cullin_AB"/>
    <property type="match status" value="1"/>
</dbReference>
<dbReference type="GO" id="GO:0031625">
    <property type="term" value="F:ubiquitin protein ligase binding"/>
    <property type="evidence" value="ECO:0007669"/>
    <property type="project" value="InterPro"/>
</dbReference>
<feature type="non-terminal residue" evidence="4">
    <location>
        <position position="224"/>
    </location>
</feature>
<reference evidence="4 5" key="1">
    <citation type="journal article" date="2014" name="Nature">
        <title>The genome of the recently domesticated crop plant sugar beet (Beta vulgaris).</title>
        <authorList>
            <person name="Dohm J.C."/>
            <person name="Minoche A.E."/>
            <person name="Holtgrawe D."/>
            <person name="Capella-Gutierrez S."/>
            <person name="Zakrzewski F."/>
            <person name="Tafer H."/>
            <person name="Rupp O."/>
            <person name="Sorensen T.R."/>
            <person name="Stracke R."/>
            <person name="Reinhardt R."/>
            <person name="Goesmann A."/>
            <person name="Kraft T."/>
            <person name="Schulz B."/>
            <person name="Stadler P.F."/>
            <person name="Schmidt T."/>
            <person name="Gabaldon T."/>
            <person name="Lehrach H."/>
            <person name="Weisshaar B."/>
            <person name="Himmelbauer H."/>
        </authorList>
    </citation>
    <scope>NUCLEOTIDE SEQUENCE [LARGE SCALE GENOMIC DNA]</scope>
    <source>
        <tissue evidence="4">Taproot</tissue>
    </source>
</reference>
<dbReference type="InterPro" id="IPR036317">
    <property type="entry name" value="Cullin_homology_sf"/>
</dbReference>
<dbReference type="Proteomes" id="UP000035740">
    <property type="component" value="Unassembled WGS sequence"/>
</dbReference>
<dbReference type="OrthoDB" id="27073at2759"/>
<name>A0A0J8DSN7_BETVV</name>
<protein>
    <recommendedName>
        <fullName evidence="3">Cullin family profile domain-containing protein</fullName>
    </recommendedName>
</protein>
<dbReference type="Gene3D" id="3.30.230.130">
    <property type="entry name" value="Cullin, Chain C, Domain 2"/>
    <property type="match status" value="1"/>
</dbReference>
<dbReference type="PROSITE" id="PS50069">
    <property type="entry name" value="CULLIN_2"/>
    <property type="match status" value="1"/>
</dbReference>
<evidence type="ECO:0000256" key="1">
    <source>
        <dbReference type="PROSITE-ProRule" id="PRU00330"/>
    </source>
</evidence>
<evidence type="ECO:0000313" key="5">
    <source>
        <dbReference type="Proteomes" id="UP000035740"/>
    </source>
</evidence>
<evidence type="ECO:0000256" key="2">
    <source>
        <dbReference type="RuleBase" id="RU003829"/>
    </source>
</evidence>
<dbReference type="InterPro" id="IPR001373">
    <property type="entry name" value="Cullin_N"/>
</dbReference>
<dbReference type="PANTHER" id="PTHR11932">
    <property type="entry name" value="CULLIN"/>
    <property type="match status" value="1"/>
</dbReference>
<dbReference type="InterPro" id="IPR045093">
    <property type="entry name" value="Cullin"/>
</dbReference>
<sequence length="224" mass="25332">LKAECGHQFTSKLEGMFKNIELSNELNQGFQQLATIPHTYKQISVNVLTSGFWPFSESPKCHLPACLEASCEFFSAYYKSKHAGHKIFWQTSLGSAELNVRFKPGRKELIVHTYQMCILMLFNDADSITFAEIQNLTGIPSNEIQRHLLSLAHPKVRILLKNPNTKQIASDHVFTFNKMYTSNLFRVKVPLLQASSGDNKNSEPGSDKEITKAINEARNNRIDA</sequence>
<organism evidence="4 5">
    <name type="scientific">Beta vulgaris subsp. vulgaris</name>
    <name type="common">Beet</name>
    <dbReference type="NCBI Taxonomy" id="3555"/>
    <lineage>
        <taxon>Eukaryota</taxon>
        <taxon>Viridiplantae</taxon>
        <taxon>Streptophyta</taxon>
        <taxon>Embryophyta</taxon>
        <taxon>Tracheophyta</taxon>
        <taxon>Spermatophyta</taxon>
        <taxon>Magnoliopsida</taxon>
        <taxon>eudicotyledons</taxon>
        <taxon>Gunneridae</taxon>
        <taxon>Pentapetalae</taxon>
        <taxon>Caryophyllales</taxon>
        <taxon>Chenopodiaceae</taxon>
        <taxon>Betoideae</taxon>
        <taxon>Beta</taxon>
    </lineage>
</organism>
<feature type="domain" description="Cullin family profile" evidence="3">
    <location>
        <begin position="1"/>
        <end position="152"/>
    </location>
</feature>
<dbReference type="SMART" id="SM00182">
    <property type="entry name" value="CULLIN"/>
    <property type="match status" value="1"/>
</dbReference>